<evidence type="ECO:0000256" key="2">
    <source>
        <dbReference type="ARBA" id="ARBA00022771"/>
    </source>
</evidence>
<dbReference type="PANTHER" id="PTHR47160">
    <property type="entry name" value="PUTATIVE-RELATED"/>
    <property type="match status" value="1"/>
</dbReference>
<dbReference type="InterPro" id="IPR007588">
    <property type="entry name" value="Znf_FLYWCH"/>
</dbReference>
<feature type="domain" description="FLYWCH-type" evidence="4">
    <location>
        <begin position="8"/>
        <end position="66"/>
    </location>
</feature>
<protein>
    <recommendedName>
        <fullName evidence="8">MULE transposase domain-containing protein</fullName>
    </recommendedName>
</protein>
<sequence>MSLTNDQITTTKGKPCFIHNGNSYRNGYKLKNGNIVWRCLHQNCPAQVTTIDSPHIFISSKNNHSHPPNLSNINKRKFDTSIKMKATTTNDNPRSIIASTLIEFSHIEFLNLPRERSLLKNVQEARRYGNYRTLPQSAAELIIPRELSTTSHNENFIVFDSNEIINSRIILFGSPTTISYMHGSSSIYFDATFKTVPSLFYQLFTIHGEYNGYIFLVFYALMQKKDQNEYSRIWNYLAYNYDFYFTNSLSDFERAAINAFQATFPNTTHSCCFFHFAQCIWRKVQNYGLETQYIENSSNVCLLLLSVV</sequence>
<gene>
    <name evidence="6" type="ORF">RF11_13829</name>
</gene>
<dbReference type="OrthoDB" id="7699664at2759"/>
<evidence type="ECO:0000256" key="3">
    <source>
        <dbReference type="ARBA" id="ARBA00022833"/>
    </source>
</evidence>
<dbReference type="Gene3D" id="2.20.25.240">
    <property type="match status" value="1"/>
</dbReference>
<name>A0A0C2IAQ2_THEKT</name>
<evidence type="ECO:0000259" key="4">
    <source>
        <dbReference type="Pfam" id="PF04500"/>
    </source>
</evidence>
<dbReference type="Pfam" id="PF04500">
    <property type="entry name" value="FLYWCH"/>
    <property type="match status" value="1"/>
</dbReference>
<evidence type="ECO:0000313" key="7">
    <source>
        <dbReference type="Proteomes" id="UP000031668"/>
    </source>
</evidence>
<dbReference type="Pfam" id="PF10551">
    <property type="entry name" value="MULE"/>
    <property type="match status" value="1"/>
</dbReference>
<dbReference type="EMBL" id="JWZT01004976">
    <property type="protein sequence ID" value="KII62458.1"/>
    <property type="molecule type" value="Genomic_DNA"/>
</dbReference>
<organism evidence="6 7">
    <name type="scientific">Thelohanellus kitauei</name>
    <name type="common">Myxosporean</name>
    <dbReference type="NCBI Taxonomy" id="669202"/>
    <lineage>
        <taxon>Eukaryota</taxon>
        <taxon>Metazoa</taxon>
        <taxon>Cnidaria</taxon>
        <taxon>Myxozoa</taxon>
        <taxon>Myxosporea</taxon>
        <taxon>Bivalvulida</taxon>
        <taxon>Platysporina</taxon>
        <taxon>Myxobolidae</taxon>
        <taxon>Thelohanellus</taxon>
    </lineage>
</organism>
<feature type="domain" description="MULE transposase" evidence="5">
    <location>
        <begin position="187"/>
        <end position="278"/>
    </location>
</feature>
<accession>A0A0C2IAQ2</accession>
<keyword evidence="1" id="KW-0479">Metal-binding</keyword>
<dbReference type="InterPro" id="IPR018289">
    <property type="entry name" value="MULE_transposase_dom"/>
</dbReference>
<keyword evidence="3" id="KW-0862">Zinc</keyword>
<dbReference type="PANTHER" id="PTHR47160:SF10">
    <property type="entry name" value="MULE TRANSPOSASE DOMAIN-CONTAINING PROTEIN"/>
    <property type="match status" value="1"/>
</dbReference>
<reference evidence="6 7" key="1">
    <citation type="journal article" date="2014" name="Genome Biol. Evol.">
        <title>The genome of the myxosporean Thelohanellus kitauei shows adaptations to nutrient acquisition within its fish host.</title>
        <authorList>
            <person name="Yang Y."/>
            <person name="Xiong J."/>
            <person name="Zhou Z."/>
            <person name="Huo F."/>
            <person name="Miao W."/>
            <person name="Ran C."/>
            <person name="Liu Y."/>
            <person name="Zhang J."/>
            <person name="Feng J."/>
            <person name="Wang M."/>
            <person name="Wang M."/>
            <person name="Wang L."/>
            <person name="Yao B."/>
        </authorList>
    </citation>
    <scope>NUCLEOTIDE SEQUENCE [LARGE SCALE GENOMIC DNA]</scope>
    <source>
        <strain evidence="6">Wuqing</strain>
    </source>
</reference>
<evidence type="ECO:0000313" key="6">
    <source>
        <dbReference type="EMBL" id="KII62458.1"/>
    </source>
</evidence>
<dbReference type="GO" id="GO:0008270">
    <property type="term" value="F:zinc ion binding"/>
    <property type="evidence" value="ECO:0007669"/>
    <property type="project" value="UniProtKB-KW"/>
</dbReference>
<dbReference type="Proteomes" id="UP000031668">
    <property type="component" value="Unassembled WGS sequence"/>
</dbReference>
<evidence type="ECO:0000256" key="1">
    <source>
        <dbReference type="ARBA" id="ARBA00022723"/>
    </source>
</evidence>
<proteinExistence type="predicted"/>
<keyword evidence="2" id="KW-0863">Zinc-finger</keyword>
<comment type="caution">
    <text evidence="6">The sequence shown here is derived from an EMBL/GenBank/DDBJ whole genome shotgun (WGS) entry which is preliminary data.</text>
</comment>
<keyword evidence="7" id="KW-1185">Reference proteome</keyword>
<dbReference type="AlphaFoldDB" id="A0A0C2IAQ2"/>
<evidence type="ECO:0008006" key="8">
    <source>
        <dbReference type="Google" id="ProtNLM"/>
    </source>
</evidence>
<evidence type="ECO:0000259" key="5">
    <source>
        <dbReference type="Pfam" id="PF10551"/>
    </source>
</evidence>